<dbReference type="SUPFAM" id="SSF53613">
    <property type="entry name" value="Ribokinase-like"/>
    <property type="match status" value="1"/>
</dbReference>
<reference evidence="4 5" key="1">
    <citation type="submission" date="2020-08" db="EMBL/GenBank/DDBJ databases">
        <title>Genomic Encyclopedia of Type Strains, Phase IV (KMG-IV): sequencing the most valuable type-strain genomes for metagenomic binning, comparative biology and taxonomic classification.</title>
        <authorList>
            <person name="Goeker M."/>
        </authorList>
    </citation>
    <scope>NUCLEOTIDE SEQUENCE [LARGE SCALE GENOMIC DNA]</scope>
    <source>
        <strain evidence="4 5">DSM 25966</strain>
    </source>
</reference>
<dbReference type="PANTHER" id="PTHR10584">
    <property type="entry name" value="SUGAR KINASE"/>
    <property type="match status" value="1"/>
</dbReference>
<feature type="domain" description="Carbohydrate kinase PfkB" evidence="3">
    <location>
        <begin position="16"/>
        <end position="293"/>
    </location>
</feature>
<dbReference type="EC" id="2.7.1.184" evidence="4"/>
<accession>A0A840ATF8</accession>
<proteinExistence type="predicted"/>
<dbReference type="GO" id="GO:0005829">
    <property type="term" value="C:cytosol"/>
    <property type="evidence" value="ECO:0007669"/>
    <property type="project" value="TreeGrafter"/>
</dbReference>
<comment type="caution">
    <text evidence="4">The sequence shown here is derived from an EMBL/GenBank/DDBJ whole genome shotgun (WGS) entry which is preliminary data.</text>
</comment>
<evidence type="ECO:0000259" key="3">
    <source>
        <dbReference type="Pfam" id="PF00294"/>
    </source>
</evidence>
<keyword evidence="5" id="KW-1185">Reference proteome</keyword>
<dbReference type="PANTHER" id="PTHR10584:SF157">
    <property type="entry name" value="SULFOFRUCTOSE KINASE"/>
    <property type="match status" value="1"/>
</dbReference>
<evidence type="ECO:0000256" key="2">
    <source>
        <dbReference type="ARBA" id="ARBA00022777"/>
    </source>
</evidence>
<evidence type="ECO:0000256" key="1">
    <source>
        <dbReference type="ARBA" id="ARBA00022679"/>
    </source>
</evidence>
<keyword evidence="2 4" id="KW-0418">Kinase</keyword>
<dbReference type="GO" id="GO:0016301">
    <property type="term" value="F:kinase activity"/>
    <property type="evidence" value="ECO:0007669"/>
    <property type="project" value="UniProtKB-KW"/>
</dbReference>
<evidence type="ECO:0000313" key="4">
    <source>
        <dbReference type="EMBL" id="MBB3932498.1"/>
    </source>
</evidence>
<dbReference type="Gene3D" id="3.40.1190.20">
    <property type="match status" value="1"/>
</dbReference>
<dbReference type="InterPro" id="IPR011611">
    <property type="entry name" value="PfkB_dom"/>
</dbReference>
<sequence length="312" mass="30935">MSGAAPLAAGGDRRPVLSVGALTCDLMFNVTALPHGPGKFLAGGATMVAAGMATSAAIAVVRLGRPVALWASAGDDGLGDFLVGALSREGIDPAHVRRVPATMSATASIIVASDGERIVVPYYAPALMDAPATVPPIADGAFAAVLADVRWPAAAALALDAARTASVPGILDLDVGRAEILADLAPRASHIAASLAGAAILTGADSLHAAAAGLHERFGATIIVTGGESGLAYVQDGAVRLMPAFTVEAVDTNAAGDVFHGAFAVALADGLALEAALTFASAAAAIKCTRHGGPRGAPGRAEVLAFLQERDT</sequence>
<protein>
    <submittedName>
        <fullName evidence="4">Sulfofructose kinase</fullName>
        <ecNumber evidence="4">2.7.1.184</ecNumber>
    </submittedName>
</protein>
<organism evidence="4 5">
    <name type="scientific">Kaistia hirudinis</name>
    <dbReference type="NCBI Taxonomy" id="1293440"/>
    <lineage>
        <taxon>Bacteria</taxon>
        <taxon>Pseudomonadati</taxon>
        <taxon>Pseudomonadota</taxon>
        <taxon>Alphaproteobacteria</taxon>
        <taxon>Hyphomicrobiales</taxon>
        <taxon>Kaistiaceae</taxon>
        <taxon>Kaistia</taxon>
    </lineage>
</organism>
<dbReference type="PROSITE" id="PS00584">
    <property type="entry name" value="PFKB_KINASES_2"/>
    <property type="match status" value="1"/>
</dbReference>
<dbReference type="Pfam" id="PF00294">
    <property type="entry name" value="PfkB"/>
    <property type="match status" value="1"/>
</dbReference>
<dbReference type="AlphaFoldDB" id="A0A840ATF8"/>
<dbReference type="GO" id="GO:0061594">
    <property type="term" value="F:6-deoxy-6-sulfofructose kinase activity"/>
    <property type="evidence" value="ECO:0007669"/>
    <property type="project" value="UniProtKB-EC"/>
</dbReference>
<dbReference type="InterPro" id="IPR002173">
    <property type="entry name" value="Carboh/pur_kinase_PfkB_CS"/>
</dbReference>
<dbReference type="EMBL" id="JACIDS010000004">
    <property type="protein sequence ID" value="MBB3932498.1"/>
    <property type="molecule type" value="Genomic_DNA"/>
</dbReference>
<evidence type="ECO:0000313" key="5">
    <source>
        <dbReference type="Proteomes" id="UP000553963"/>
    </source>
</evidence>
<gene>
    <name evidence="4" type="ORF">GGR25_003556</name>
</gene>
<name>A0A840ATF8_9HYPH</name>
<dbReference type="InterPro" id="IPR029056">
    <property type="entry name" value="Ribokinase-like"/>
</dbReference>
<keyword evidence="1 4" id="KW-0808">Transferase</keyword>
<dbReference type="RefSeq" id="WP_183400120.1">
    <property type="nucleotide sequence ID" value="NZ_JACIDS010000004.1"/>
</dbReference>
<dbReference type="Proteomes" id="UP000553963">
    <property type="component" value="Unassembled WGS sequence"/>
</dbReference>